<evidence type="ECO:0000259" key="3">
    <source>
        <dbReference type="Pfam" id="PF16411"/>
    </source>
</evidence>
<sequence length="454" mass="48521">MKDIKKNKQMKNLKILGLLIIALLGFNSCETQDDVVFIAQETEGFVFTNSTQANYILTTGTASNLAERFTWNNADFEVPTNITYELQRSIMGDFSDLVVLGSTNGNELAVTIGQMMSIATEAGLDANPNTAEPNTGAFSVRLRAYVGNGGSTEVFSDVKTISVELLENTGGGSGITPSTWGVVGSGYNNWGAFADGVFYTTSTADVFVAYVTLVTGEIKFRENNDWGNNFGDTGADGTLDAGGDNIAVTAGNYKITLNLSNNTYTMEAFSWGVVGSGYNDWGNAGPDAKFYYDYTTDTFKVGVKLLTGDIKFRMNNTWVTDFGDTGADGTLDAGGDNIAVTAGHYTISLDFNAGTYSIDTDDVWGVVGSGYNNWGATPDFALTETEPDVWVGDIATFVAGEIKFRVNNDWGTNYGDTGADGTLDDGGDNIAVTAGLYRVKLDLANGTYKLNKVQ</sequence>
<dbReference type="CDD" id="cd12956">
    <property type="entry name" value="CBM_SusE-F_like"/>
    <property type="match status" value="3"/>
</dbReference>
<feature type="domain" description="Outer membrane protein SusF/SusE-like C-terminal" evidence="3">
    <location>
        <begin position="182"/>
        <end position="265"/>
    </location>
</feature>
<feature type="domain" description="Outer membrane protein SusF/SusE-like C-terminal" evidence="3">
    <location>
        <begin position="366"/>
        <end position="449"/>
    </location>
</feature>
<feature type="signal peptide" evidence="1">
    <location>
        <begin position="1"/>
        <end position="33"/>
    </location>
</feature>
<evidence type="ECO:0000259" key="2">
    <source>
        <dbReference type="Pfam" id="PF14292"/>
    </source>
</evidence>
<dbReference type="Proteomes" id="UP000598120">
    <property type="component" value="Unassembled WGS sequence"/>
</dbReference>
<feature type="domain" description="SusE outer membrane protein" evidence="2">
    <location>
        <begin position="34"/>
        <end position="127"/>
    </location>
</feature>
<gene>
    <name evidence="4" type="ORF">GCM10011531_09740</name>
</gene>
<evidence type="ECO:0008006" key="6">
    <source>
        <dbReference type="Google" id="ProtNLM"/>
    </source>
</evidence>
<protein>
    <recommendedName>
        <fullName evidence="6">SusE outer membrane protein domain-containing protein</fullName>
    </recommendedName>
</protein>
<accession>A0A8J2TMB4</accession>
<evidence type="ECO:0000313" key="5">
    <source>
        <dbReference type="Proteomes" id="UP000598120"/>
    </source>
</evidence>
<comment type="caution">
    <text evidence="4">The sequence shown here is derived from an EMBL/GenBank/DDBJ whole genome shotgun (WGS) entry which is preliminary data.</text>
</comment>
<keyword evidence="1" id="KW-0732">Signal</keyword>
<dbReference type="Gene3D" id="2.60.40.3620">
    <property type="match status" value="3"/>
</dbReference>
<organism evidence="4 5">
    <name type="scientific">Aquaticitalea lipolytica</name>
    <dbReference type="NCBI Taxonomy" id="1247562"/>
    <lineage>
        <taxon>Bacteria</taxon>
        <taxon>Pseudomonadati</taxon>
        <taxon>Bacteroidota</taxon>
        <taxon>Flavobacteriia</taxon>
        <taxon>Flavobacteriales</taxon>
        <taxon>Flavobacteriaceae</taxon>
        <taxon>Aquaticitalea</taxon>
    </lineage>
</organism>
<feature type="domain" description="Outer membrane protein SusF/SusE-like C-terminal" evidence="3">
    <location>
        <begin position="273"/>
        <end position="357"/>
    </location>
</feature>
<dbReference type="Pfam" id="PF16411">
    <property type="entry name" value="SusF_SusE"/>
    <property type="match status" value="3"/>
</dbReference>
<evidence type="ECO:0000313" key="4">
    <source>
        <dbReference type="EMBL" id="GFZ81577.1"/>
    </source>
</evidence>
<proteinExistence type="predicted"/>
<reference evidence="4 5" key="1">
    <citation type="journal article" date="2014" name="Int. J. Syst. Evol. Microbiol.">
        <title>Complete genome sequence of Corynebacterium casei LMG S-19264T (=DSM 44701T), isolated from a smear-ripened cheese.</title>
        <authorList>
            <consortium name="US DOE Joint Genome Institute (JGI-PGF)"/>
            <person name="Walter F."/>
            <person name="Albersmeier A."/>
            <person name="Kalinowski J."/>
            <person name="Ruckert C."/>
        </authorList>
    </citation>
    <scope>NUCLEOTIDE SEQUENCE [LARGE SCALE GENOMIC DNA]</scope>
    <source>
        <strain evidence="4 5">CGMCC 1.15295</strain>
    </source>
</reference>
<dbReference type="InterPro" id="IPR032187">
    <property type="entry name" value="SusF/SusE-like_C"/>
</dbReference>
<keyword evidence="5" id="KW-1185">Reference proteome</keyword>
<dbReference type="AlphaFoldDB" id="A0A8J2TMB4"/>
<dbReference type="Pfam" id="PF14292">
    <property type="entry name" value="SusE"/>
    <property type="match status" value="1"/>
</dbReference>
<name>A0A8J2TMB4_9FLAO</name>
<feature type="chain" id="PRO_5035240416" description="SusE outer membrane protein domain-containing protein" evidence="1">
    <location>
        <begin position="34"/>
        <end position="454"/>
    </location>
</feature>
<dbReference type="InterPro" id="IPR025970">
    <property type="entry name" value="SusE"/>
</dbReference>
<evidence type="ECO:0000256" key="1">
    <source>
        <dbReference type="SAM" id="SignalP"/>
    </source>
</evidence>
<dbReference type="EMBL" id="BMIC01000001">
    <property type="protein sequence ID" value="GFZ81577.1"/>
    <property type="molecule type" value="Genomic_DNA"/>
</dbReference>